<name>W7TRP1_9STRA</name>
<feature type="binding site" evidence="10">
    <location>
        <position position="503"/>
    </location>
    <ligand>
        <name>substrate</name>
    </ligand>
</feature>
<proteinExistence type="inferred from homology"/>
<dbReference type="PROSITE" id="PS00653">
    <property type="entry name" value="GLYCOSYL_HYDROL_F1_2"/>
    <property type="match status" value="1"/>
</dbReference>
<accession>W7TRP1</accession>
<evidence type="ECO:0000256" key="6">
    <source>
        <dbReference type="ARBA" id="ARBA00023277"/>
    </source>
</evidence>
<dbReference type="OrthoDB" id="65569at2759"/>
<evidence type="ECO:0000256" key="3">
    <source>
        <dbReference type="ARBA" id="ARBA00012744"/>
    </source>
</evidence>
<keyword evidence="8" id="KW-0624">Polysaccharide degradation</keyword>
<evidence type="ECO:0000256" key="4">
    <source>
        <dbReference type="ARBA" id="ARBA00022801"/>
    </source>
</evidence>
<comment type="similarity">
    <text evidence="2">Belongs to the glycosyl hydrolase 1 family.</text>
</comment>
<dbReference type="PANTHER" id="PTHR10353:SF36">
    <property type="entry name" value="LP05116P"/>
    <property type="match status" value="1"/>
</dbReference>
<dbReference type="PRINTS" id="PR00131">
    <property type="entry name" value="GLHYDRLASE1"/>
</dbReference>
<feature type="binding site" evidence="10">
    <location>
        <position position="208"/>
    </location>
    <ligand>
        <name>substrate</name>
    </ligand>
</feature>
<feature type="transmembrane region" description="Helical" evidence="13">
    <location>
        <begin position="20"/>
        <end position="40"/>
    </location>
</feature>
<feature type="compositionally biased region" description="Gly residues" evidence="12">
    <location>
        <begin position="580"/>
        <end position="589"/>
    </location>
</feature>
<feature type="binding site" evidence="10">
    <location>
        <position position="253"/>
    </location>
    <ligand>
        <name>substrate</name>
    </ligand>
</feature>
<feature type="region of interest" description="Disordered" evidence="12">
    <location>
        <begin position="568"/>
        <end position="596"/>
    </location>
</feature>
<dbReference type="InterPro" id="IPR018120">
    <property type="entry name" value="Glyco_hydro_1_AS"/>
</dbReference>
<feature type="active site" description="Proton donor" evidence="9">
    <location>
        <position position="254"/>
    </location>
</feature>
<dbReference type="EC" id="3.2.1.21" evidence="3"/>
<keyword evidence="13" id="KW-1133">Transmembrane helix</keyword>
<evidence type="ECO:0000313" key="15">
    <source>
        <dbReference type="Proteomes" id="UP000019335"/>
    </source>
</evidence>
<keyword evidence="4 14" id="KW-0378">Hydrolase</keyword>
<evidence type="ECO:0000256" key="10">
    <source>
        <dbReference type="PIRSR" id="PIRSR617736-2"/>
    </source>
</evidence>
<feature type="compositionally biased region" description="Low complexity" evidence="12">
    <location>
        <begin position="568"/>
        <end position="579"/>
    </location>
</feature>
<dbReference type="GO" id="GO:0030245">
    <property type="term" value="P:cellulose catabolic process"/>
    <property type="evidence" value="ECO:0007669"/>
    <property type="project" value="UniProtKB-KW"/>
</dbReference>
<evidence type="ECO:0000256" key="1">
    <source>
        <dbReference type="ARBA" id="ARBA00000448"/>
    </source>
</evidence>
<dbReference type="FunFam" id="3.20.20.80:FF:000011">
    <property type="entry name" value="Cytosolic beta-glucosidase"/>
    <property type="match status" value="1"/>
</dbReference>
<evidence type="ECO:0000313" key="14">
    <source>
        <dbReference type="EMBL" id="EWM28877.1"/>
    </source>
</evidence>
<comment type="caution">
    <text evidence="14">The sequence shown here is derived from an EMBL/GenBank/DDBJ whole genome shotgun (WGS) entry which is preliminary data.</text>
</comment>
<evidence type="ECO:0000256" key="5">
    <source>
        <dbReference type="ARBA" id="ARBA00023001"/>
    </source>
</evidence>
<dbReference type="PANTHER" id="PTHR10353">
    <property type="entry name" value="GLYCOSYL HYDROLASE"/>
    <property type="match status" value="1"/>
</dbReference>
<keyword evidence="6" id="KW-0119">Carbohydrate metabolism</keyword>
<feature type="region of interest" description="Disordered" evidence="12">
    <location>
        <begin position="609"/>
        <end position="698"/>
    </location>
</feature>
<dbReference type="InterPro" id="IPR017736">
    <property type="entry name" value="Glyco_hydro_1_beta-glucosidase"/>
</dbReference>
<dbReference type="InterPro" id="IPR033132">
    <property type="entry name" value="GH_1_N_CS"/>
</dbReference>
<feature type="compositionally biased region" description="Basic and acidic residues" evidence="12">
    <location>
        <begin position="677"/>
        <end position="698"/>
    </location>
</feature>
<protein>
    <recommendedName>
        <fullName evidence="3">beta-glucosidase</fullName>
        <ecNumber evidence="3">3.2.1.21</ecNumber>
    </recommendedName>
</protein>
<feature type="active site" description="Nucleophile" evidence="9 11">
    <location>
        <position position="452"/>
    </location>
</feature>
<evidence type="ECO:0000256" key="11">
    <source>
        <dbReference type="PROSITE-ProRule" id="PRU10055"/>
    </source>
</evidence>
<feature type="binding site" evidence="10">
    <location>
        <position position="386"/>
    </location>
    <ligand>
        <name>substrate</name>
    </ligand>
</feature>
<evidence type="ECO:0000256" key="7">
    <source>
        <dbReference type="ARBA" id="ARBA00023295"/>
    </source>
</evidence>
<dbReference type="GO" id="GO:0008422">
    <property type="term" value="F:beta-glucosidase activity"/>
    <property type="evidence" value="ECO:0007669"/>
    <property type="project" value="UniProtKB-EC"/>
</dbReference>
<evidence type="ECO:0000256" key="9">
    <source>
        <dbReference type="PIRSR" id="PIRSR617736-1"/>
    </source>
</evidence>
<evidence type="ECO:0000256" key="2">
    <source>
        <dbReference type="ARBA" id="ARBA00010838"/>
    </source>
</evidence>
<keyword evidence="13" id="KW-0812">Transmembrane</keyword>
<sequence>MADETQLMPSQRRGWLRNVFAPVTLVTSLVAVAVAVYFVLGSKSLIYRRPGSSSSLESGKTSMQCKVYQDPADPTSTINMPSKEVFASNLTQFPSGFAWGAATSAYQIEGAWDEDGRGLSIWDTFSHTKGKVENNENGDVACDHYHLYKEDVAVMKALGITNYRFSISWPRILPSGTGNVNFKGLEFYSDLVDELLANGIEPYATLYHWDLPQALQDKHDGWYSPVTSDAFAEYADVVFDALGDRVKYWITLNEPWCSALLGYGIGVHAPGIKDIKSGAYLAGHHLLLAHSKAVKLYREKYQVLQGGKIGITINSDFKQYYCDNTLDKAAAERSQIFVMGWFADPVFLGDYPEEMRKTCGDRLPSFTEEEKADLKGSLDFLGLNHYTTALVASPLFRTNGGNYYTDMGTMDSSDKSWPVGESGWLKDVPWGLRKLLVWIQNRYDDPLIYITENGVSGPGESSVKKDSEGLDDTFRQSFMQGYIGELYKAIAYDKVQVGGYFYWSLMDNFEWADGFRPRFGLVRVNFTSQARFPKESSFMYQEMMARVTPPPPEPEPVVPTVPAVPAAAEGTGPVPVAGEDPGGMAGGGEAAADSEDAVGVDGDVSIEEGAAGDGAAIGAGESPATEERGSGLDPLASIPPEAPEDGLPSTDAAVAAASEAKLQVKEGGNPQEEEEAGREAVVEALPETREADAWNRNL</sequence>
<dbReference type="Gene3D" id="3.20.20.80">
    <property type="entry name" value="Glycosidases"/>
    <property type="match status" value="1"/>
</dbReference>
<keyword evidence="15" id="KW-1185">Reference proteome</keyword>
<dbReference type="SUPFAM" id="SSF51445">
    <property type="entry name" value="(Trans)glycosidases"/>
    <property type="match status" value="1"/>
</dbReference>
<dbReference type="Proteomes" id="UP000019335">
    <property type="component" value="Chromosome 4"/>
</dbReference>
<dbReference type="InterPro" id="IPR017853">
    <property type="entry name" value="GH"/>
</dbReference>
<evidence type="ECO:0000256" key="12">
    <source>
        <dbReference type="SAM" id="MobiDB-lite"/>
    </source>
</evidence>
<dbReference type="Pfam" id="PF00232">
    <property type="entry name" value="Glyco_hydro_1"/>
    <property type="match status" value="1"/>
</dbReference>
<keyword evidence="13" id="KW-0472">Membrane</keyword>
<dbReference type="InterPro" id="IPR001360">
    <property type="entry name" value="Glyco_hydro_1"/>
</dbReference>
<reference evidence="14 15" key="1">
    <citation type="journal article" date="2014" name="Mol. Plant">
        <title>Chromosome Scale Genome Assembly and Transcriptome Profiling of Nannochloropsis gaditana in Nitrogen Depletion.</title>
        <authorList>
            <person name="Corteggiani Carpinelli E."/>
            <person name="Telatin A."/>
            <person name="Vitulo N."/>
            <person name="Forcato C."/>
            <person name="D'Angelo M."/>
            <person name="Schiavon R."/>
            <person name="Vezzi A."/>
            <person name="Giacometti G.M."/>
            <person name="Morosinotto T."/>
            <person name="Valle G."/>
        </authorList>
    </citation>
    <scope>NUCLEOTIDE SEQUENCE [LARGE SCALE GENOMIC DNA]</scope>
    <source>
        <strain evidence="14 15">B-31</strain>
    </source>
</reference>
<feature type="binding site" evidence="10">
    <location>
        <begin position="510"/>
        <end position="511"/>
    </location>
    <ligand>
        <name>substrate</name>
    </ligand>
</feature>
<keyword evidence="7" id="KW-0326">Glycosidase</keyword>
<comment type="catalytic activity">
    <reaction evidence="1">
        <text>Hydrolysis of terminal, non-reducing beta-D-glucosyl residues with release of beta-D-glucose.</text>
        <dbReference type="EC" id="3.2.1.21"/>
    </reaction>
</comment>
<evidence type="ECO:0000256" key="13">
    <source>
        <dbReference type="SAM" id="Phobius"/>
    </source>
</evidence>
<organism evidence="14 15">
    <name type="scientific">Nannochloropsis gaditana</name>
    <dbReference type="NCBI Taxonomy" id="72520"/>
    <lineage>
        <taxon>Eukaryota</taxon>
        <taxon>Sar</taxon>
        <taxon>Stramenopiles</taxon>
        <taxon>Ochrophyta</taxon>
        <taxon>Eustigmatophyceae</taxon>
        <taxon>Eustigmatales</taxon>
        <taxon>Monodopsidaceae</taxon>
        <taxon>Nannochloropsis</taxon>
    </lineage>
</organism>
<dbReference type="EMBL" id="AZIL01000265">
    <property type="protein sequence ID" value="EWM28877.1"/>
    <property type="molecule type" value="Genomic_DNA"/>
</dbReference>
<keyword evidence="5" id="KW-0136">Cellulose degradation</keyword>
<dbReference type="AlphaFoldDB" id="W7TRP1"/>
<feature type="binding site" evidence="10">
    <location>
        <position position="107"/>
    </location>
    <ligand>
        <name>substrate</name>
    </ligand>
</feature>
<dbReference type="NCBIfam" id="TIGR03356">
    <property type="entry name" value="BGL"/>
    <property type="match status" value="1"/>
</dbReference>
<gene>
    <name evidence="14" type="ORF">Naga_100095g6</name>
</gene>
<dbReference type="PROSITE" id="PS00572">
    <property type="entry name" value="GLYCOSYL_HYDROL_F1_1"/>
    <property type="match status" value="1"/>
</dbReference>
<evidence type="ECO:0000256" key="8">
    <source>
        <dbReference type="ARBA" id="ARBA00023326"/>
    </source>
</evidence>